<organism evidence="1">
    <name type="scientific">Arundo donax</name>
    <name type="common">Giant reed</name>
    <name type="synonym">Donax arundinaceus</name>
    <dbReference type="NCBI Taxonomy" id="35708"/>
    <lineage>
        <taxon>Eukaryota</taxon>
        <taxon>Viridiplantae</taxon>
        <taxon>Streptophyta</taxon>
        <taxon>Embryophyta</taxon>
        <taxon>Tracheophyta</taxon>
        <taxon>Spermatophyta</taxon>
        <taxon>Magnoliopsida</taxon>
        <taxon>Liliopsida</taxon>
        <taxon>Poales</taxon>
        <taxon>Poaceae</taxon>
        <taxon>PACMAD clade</taxon>
        <taxon>Arundinoideae</taxon>
        <taxon>Arundineae</taxon>
        <taxon>Arundo</taxon>
    </lineage>
</organism>
<reference evidence="1" key="1">
    <citation type="submission" date="2014-09" db="EMBL/GenBank/DDBJ databases">
        <authorList>
            <person name="Magalhaes I.L.F."/>
            <person name="Oliveira U."/>
            <person name="Santos F.R."/>
            <person name="Vidigal T.H.D.A."/>
            <person name="Brescovit A.D."/>
            <person name="Santos A.J."/>
        </authorList>
    </citation>
    <scope>NUCLEOTIDE SEQUENCE</scope>
    <source>
        <tissue evidence="1">Shoot tissue taken approximately 20 cm above the soil surface</tissue>
    </source>
</reference>
<proteinExistence type="predicted"/>
<dbReference type="AlphaFoldDB" id="A0A0A8YN75"/>
<protein>
    <submittedName>
        <fullName evidence="1">Uncharacterized protein</fullName>
    </submittedName>
</protein>
<dbReference type="EMBL" id="GBRH01270797">
    <property type="protein sequence ID" value="JAD27098.1"/>
    <property type="molecule type" value="Transcribed_RNA"/>
</dbReference>
<reference evidence="1" key="2">
    <citation type="journal article" date="2015" name="Data Brief">
        <title>Shoot transcriptome of the giant reed, Arundo donax.</title>
        <authorList>
            <person name="Barrero R.A."/>
            <person name="Guerrero F.D."/>
            <person name="Moolhuijzen P."/>
            <person name="Goolsby J.A."/>
            <person name="Tidwell J."/>
            <person name="Bellgard S.E."/>
            <person name="Bellgard M.I."/>
        </authorList>
    </citation>
    <scope>NUCLEOTIDE SEQUENCE</scope>
    <source>
        <tissue evidence="1">Shoot tissue taken approximately 20 cm above the soil surface</tissue>
    </source>
</reference>
<name>A0A0A8YN75_ARUDO</name>
<sequence length="37" mass="3928">MITYISHAKVLGVPPGMTKGATSSKYSLAHTIIKILV</sequence>
<accession>A0A0A8YN75</accession>
<evidence type="ECO:0000313" key="1">
    <source>
        <dbReference type="EMBL" id="JAD27098.1"/>
    </source>
</evidence>